<evidence type="ECO:0000313" key="1">
    <source>
        <dbReference type="EMBL" id="KZV35738.1"/>
    </source>
</evidence>
<gene>
    <name evidence="1" type="ORF">F511_41073</name>
</gene>
<accession>A0A2Z7BQ54</accession>
<proteinExistence type="predicted"/>
<protein>
    <submittedName>
        <fullName evidence="1">CTD small phosphatase-like protein 2</fullName>
    </submittedName>
</protein>
<evidence type="ECO:0000313" key="2">
    <source>
        <dbReference type="Proteomes" id="UP000250235"/>
    </source>
</evidence>
<reference evidence="1 2" key="1">
    <citation type="journal article" date="2015" name="Proc. Natl. Acad. Sci. U.S.A.">
        <title>The resurrection genome of Boea hygrometrica: A blueprint for survival of dehydration.</title>
        <authorList>
            <person name="Xiao L."/>
            <person name="Yang G."/>
            <person name="Zhang L."/>
            <person name="Yang X."/>
            <person name="Zhao S."/>
            <person name="Ji Z."/>
            <person name="Zhou Q."/>
            <person name="Hu M."/>
            <person name="Wang Y."/>
            <person name="Chen M."/>
            <person name="Xu Y."/>
            <person name="Jin H."/>
            <person name="Xiao X."/>
            <person name="Hu G."/>
            <person name="Bao F."/>
            <person name="Hu Y."/>
            <person name="Wan P."/>
            <person name="Li L."/>
            <person name="Deng X."/>
            <person name="Kuang T."/>
            <person name="Xiang C."/>
            <person name="Zhu J.K."/>
            <person name="Oliver M.J."/>
            <person name="He Y."/>
        </authorList>
    </citation>
    <scope>NUCLEOTIDE SEQUENCE [LARGE SCALE GENOMIC DNA]</scope>
    <source>
        <strain evidence="2">cv. XS01</strain>
    </source>
</reference>
<dbReference type="AlphaFoldDB" id="A0A2Z7BQ54"/>
<name>A0A2Z7BQ54_9LAMI</name>
<dbReference type="EMBL" id="KV004098">
    <property type="protein sequence ID" value="KZV35738.1"/>
    <property type="molecule type" value="Genomic_DNA"/>
</dbReference>
<keyword evidence="2" id="KW-1185">Reference proteome</keyword>
<organism evidence="1 2">
    <name type="scientific">Dorcoceras hygrometricum</name>
    <dbReference type="NCBI Taxonomy" id="472368"/>
    <lineage>
        <taxon>Eukaryota</taxon>
        <taxon>Viridiplantae</taxon>
        <taxon>Streptophyta</taxon>
        <taxon>Embryophyta</taxon>
        <taxon>Tracheophyta</taxon>
        <taxon>Spermatophyta</taxon>
        <taxon>Magnoliopsida</taxon>
        <taxon>eudicotyledons</taxon>
        <taxon>Gunneridae</taxon>
        <taxon>Pentapetalae</taxon>
        <taxon>asterids</taxon>
        <taxon>lamiids</taxon>
        <taxon>Lamiales</taxon>
        <taxon>Gesneriaceae</taxon>
        <taxon>Didymocarpoideae</taxon>
        <taxon>Trichosporeae</taxon>
        <taxon>Loxocarpinae</taxon>
        <taxon>Dorcoceras</taxon>
    </lineage>
</organism>
<sequence>MQIEKDINEMICMRTGSSKDPKYCTKLNTRTRSGHRMCERMGVTQALDHTRYQSQQITGMTATHVREMGAAHALNHTKYQLEQKGHNACERMGATQALNHTNPVNND</sequence>
<dbReference type="Proteomes" id="UP000250235">
    <property type="component" value="Unassembled WGS sequence"/>
</dbReference>